<gene>
    <name evidence="2" type="ORF">CC78DRAFT_141378</name>
</gene>
<feature type="compositionally biased region" description="Polar residues" evidence="1">
    <location>
        <begin position="49"/>
        <end position="64"/>
    </location>
</feature>
<keyword evidence="3" id="KW-1185">Reference proteome</keyword>
<proteinExistence type="predicted"/>
<dbReference type="AlphaFoldDB" id="A0A9P4NCK2"/>
<sequence>MDTAEGSTIRRTPPSFEWPYSSRRTLTLDSTSDSSPASSAFSHAPASRTSFVTSASAATGNSITLDEAKTTAQDPRGTPDKNEGAIFDGLPMQNPIDGAIEEKEKATHDWVLEYLRGGWLSNSPAKTTESTISPILPLAEDFSLVGNFRRPQRTASDEASAYSQDDIPPSIKGNSYFTKAGKHGRPIPTVTSRFKGKVGREMPHELVMGNSLASGPDHFKTPTSILSGATVFWTPDSGLGSLHSTVQPR</sequence>
<name>A0A9P4NCK2_9PLEO</name>
<protein>
    <submittedName>
        <fullName evidence="2">Uncharacterized protein</fullName>
    </submittedName>
</protein>
<organism evidence="2 3">
    <name type="scientific">Lojkania enalia</name>
    <dbReference type="NCBI Taxonomy" id="147567"/>
    <lineage>
        <taxon>Eukaryota</taxon>
        <taxon>Fungi</taxon>
        <taxon>Dikarya</taxon>
        <taxon>Ascomycota</taxon>
        <taxon>Pezizomycotina</taxon>
        <taxon>Dothideomycetes</taxon>
        <taxon>Pleosporomycetidae</taxon>
        <taxon>Pleosporales</taxon>
        <taxon>Pleosporales incertae sedis</taxon>
        <taxon>Lojkania</taxon>
    </lineage>
</organism>
<accession>A0A9P4NCK2</accession>
<dbReference type="Proteomes" id="UP000800093">
    <property type="component" value="Unassembled WGS sequence"/>
</dbReference>
<comment type="caution">
    <text evidence="2">The sequence shown here is derived from an EMBL/GenBank/DDBJ whole genome shotgun (WGS) entry which is preliminary data.</text>
</comment>
<evidence type="ECO:0000313" key="3">
    <source>
        <dbReference type="Proteomes" id="UP000800093"/>
    </source>
</evidence>
<feature type="compositionally biased region" description="Polar residues" evidence="1">
    <location>
        <begin position="1"/>
        <end position="10"/>
    </location>
</feature>
<feature type="region of interest" description="Disordered" evidence="1">
    <location>
        <begin position="26"/>
        <end position="87"/>
    </location>
</feature>
<feature type="compositionally biased region" description="Low complexity" evidence="1">
    <location>
        <begin position="26"/>
        <end position="48"/>
    </location>
</feature>
<reference evidence="3" key="1">
    <citation type="journal article" date="2020" name="Stud. Mycol.">
        <title>101 Dothideomycetes genomes: A test case for predicting lifestyles and emergence of pathogens.</title>
        <authorList>
            <person name="Haridas S."/>
            <person name="Albert R."/>
            <person name="Binder M."/>
            <person name="Bloem J."/>
            <person name="LaButti K."/>
            <person name="Salamov A."/>
            <person name="Andreopoulos B."/>
            <person name="Baker S."/>
            <person name="Barry K."/>
            <person name="Bills G."/>
            <person name="Bluhm B."/>
            <person name="Cannon C."/>
            <person name="Castanera R."/>
            <person name="Culley D."/>
            <person name="Daum C."/>
            <person name="Ezra D."/>
            <person name="Gonzalez J."/>
            <person name="Henrissat B."/>
            <person name="Kuo A."/>
            <person name="Liang C."/>
            <person name="Lipzen A."/>
            <person name="Lutzoni F."/>
            <person name="Magnuson J."/>
            <person name="Mondo S."/>
            <person name="Nolan M."/>
            <person name="Ohm R."/>
            <person name="Pangilinan J."/>
            <person name="Park H.-J."/>
            <person name="Ramirez L."/>
            <person name="Alfaro M."/>
            <person name="Sun H."/>
            <person name="Tritt A."/>
            <person name="Yoshinaga Y."/>
            <person name="Zwiers L.-H."/>
            <person name="Turgeon B."/>
            <person name="Goodwin S."/>
            <person name="Spatafora J."/>
            <person name="Crous P."/>
            <person name="Grigoriev I."/>
        </authorList>
    </citation>
    <scope>NUCLEOTIDE SEQUENCE [LARGE SCALE GENOMIC DNA]</scope>
    <source>
        <strain evidence="3">CBS 304.66</strain>
    </source>
</reference>
<evidence type="ECO:0000256" key="1">
    <source>
        <dbReference type="SAM" id="MobiDB-lite"/>
    </source>
</evidence>
<feature type="region of interest" description="Disordered" evidence="1">
    <location>
        <begin position="1"/>
        <end position="20"/>
    </location>
</feature>
<evidence type="ECO:0000313" key="2">
    <source>
        <dbReference type="EMBL" id="KAF2270752.1"/>
    </source>
</evidence>
<dbReference type="EMBL" id="ML986579">
    <property type="protein sequence ID" value="KAF2270752.1"/>
    <property type="molecule type" value="Genomic_DNA"/>
</dbReference>